<accession>A0A084EV02</accession>
<reference evidence="1" key="1">
    <citation type="submission" date="2022-09" db="EMBL/GenBank/DDBJ databases">
        <title>Molecular characterization of Glaesserella parasuis strains circulating in commercial swine farms using whole-genome sequencing.</title>
        <authorList>
            <person name="Mugabi R."/>
            <person name="Clavijo M."/>
            <person name="Li G."/>
        </authorList>
    </citation>
    <scope>NUCLEOTIDE SEQUENCE</scope>
    <source>
        <strain evidence="1">0435-53</strain>
    </source>
</reference>
<dbReference type="InterPro" id="IPR014056">
    <property type="entry name" value="TypeIITA-like_toxin_pred"/>
</dbReference>
<protein>
    <submittedName>
        <fullName evidence="1">Type II toxin-antitoxin system RelE/ParE family toxin</fullName>
    </submittedName>
</protein>
<name>A0A084EV02_GLAPU</name>
<dbReference type="PANTHER" id="PTHR41791">
    <property type="entry name" value="SSL7039 PROTEIN"/>
    <property type="match status" value="1"/>
</dbReference>
<dbReference type="NCBIfam" id="TIGR02683">
    <property type="entry name" value="upstrm_HI1419"/>
    <property type="match status" value="1"/>
</dbReference>
<evidence type="ECO:0000313" key="1">
    <source>
        <dbReference type="EMBL" id="MDD2168526.1"/>
    </source>
</evidence>
<dbReference type="Proteomes" id="UP001148834">
    <property type="component" value="Unassembled WGS sequence"/>
</dbReference>
<comment type="caution">
    <text evidence="1">The sequence shown here is derived from an EMBL/GenBank/DDBJ whole genome shotgun (WGS) entry which is preliminary data.</text>
</comment>
<dbReference type="PIRSF" id="PIRSF028744">
    <property type="entry name" value="Addict_mod_HI1419"/>
    <property type="match status" value="1"/>
</dbReference>
<organism evidence="1 2">
    <name type="scientific">Glaesserella parasuis</name>
    <name type="common">Haemophilus parasuis</name>
    <dbReference type="NCBI Taxonomy" id="738"/>
    <lineage>
        <taxon>Bacteria</taxon>
        <taxon>Pseudomonadati</taxon>
        <taxon>Pseudomonadota</taxon>
        <taxon>Gammaproteobacteria</taxon>
        <taxon>Pasteurellales</taxon>
        <taxon>Pasteurellaceae</taxon>
        <taxon>Glaesserella</taxon>
    </lineage>
</organism>
<dbReference type="EMBL" id="JAODIR010000042">
    <property type="protein sequence ID" value="MDD2168526.1"/>
    <property type="molecule type" value="Genomic_DNA"/>
</dbReference>
<evidence type="ECO:0000313" key="2">
    <source>
        <dbReference type="Proteomes" id="UP001148834"/>
    </source>
</evidence>
<proteinExistence type="predicted"/>
<gene>
    <name evidence="1" type="ORF">N5925_07955</name>
</gene>
<dbReference type="PANTHER" id="PTHR41791:SF1">
    <property type="entry name" value="SSL7039 PROTEIN"/>
    <property type="match status" value="1"/>
</dbReference>
<dbReference type="RefSeq" id="WP_010786554.1">
    <property type="nucleotide sequence ID" value="NZ_CBCRUP010000032.1"/>
</dbReference>
<dbReference type="OrthoDB" id="9800258at2"/>
<dbReference type="AlphaFoldDB" id="A0A084EV02"/>
<sequence length="101" mass="12057">MYIIEQTETFKLWLNELKDPIAKIAIIRRLERAKNGHFGDHKSLGDGIYEMRLMINKGYRIYYARKGEIIYLIINGGYKDSQEQDIAVAKRFWQQYPLEQE</sequence>